<dbReference type="EMBL" id="JQGA01000470">
    <property type="protein sequence ID" value="KGO75415.1"/>
    <property type="molecule type" value="Genomic_DNA"/>
</dbReference>
<dbReference type="SMART" id="SM00248">
    <property type="entry name" value="ANK"/>
    <property type="match status" value="5"/>
</dbReference>
<dbReference type="PROSITE" id="PS50088">
    <property type="entry name" value="ANK_REPEAT"/>
    <property type="match status" value="4"/>
</dbReference>
<feature type="repeat" description="ANK" evidence="3">
    <location>
        <begin position="296"/>
        <end position="328"/>
    </location>
</feature>
<reference evidence="5 6" key="1">
    <citation type="journal article" date="2015" name="Mol. Plant Microbe Interact.">
        <title>Genome, transcriptome, and functional analyses of Penicillium expansum provide new insights into secondary metabolism and pathogenicity.</title>
        <authorList>
            <person name="Ballester A.R."/>
            <person name="Marcet-Houben M."/>
            <person name="Levin E."/>
            <person name="Sela N."/>
            <person name="Selma-Lazaro C."/>
            <person name="Carmona L."/>
            <person name="Wisniewski M."/>
            <person name="Droby S."/>
            <person name="Gonzalez-Candelas L."/>
            <person name="Gabaldon T."/>
        </authorList>
    </citation>
    <scope>NUCLEOTIDE SEQUENCE [LARGE SCALE GENOMIC DNA]</scope>
    <source>
        <strain evidence="5 6">PHI-1</strain>
    </source>
</reference>
<dbReference type="Proteomes" id="UP000030104">
    <property type="component" value="Unassembled WGS sequence"/>
</dbReference>
<feature type="repeat" description="ANK" evidence="3">
    <location>
        <begin position="230"/>
        <end position="262"/>
    </location>
</feature>
<sequence>MWITRAKRQLTIKELQHALAVRPGLDELDEENISHITDILSACAGLVIVDDESNIVRLVHYTTKEYFERTWKHWFKNAETEITKTCLSYLKFCSFENGPCQELPQLKNTLEAYRLYDYCARNWAHHAREASAVIPEVLDFLACGMKLDASYEVLLRDMTEPIGHSSLLVAPKINKIATGLHIGSYFGAVELVKILLGKSLAINFQDRCGHEPMTELQIENRTNTEAKEYQGRTAFSMTAGVGHEAEVKLLIDHGANIEAEGHDGRTPIFQAVRNGRREFVRLLVQNGADVTIAGDYGMTPLENASTARNPQTVKALLDYGAESILADEQGFTPLYIAFLYGHLEVVQLLLES</sequence>
<comment type="caution">
    <text evidence="5">The sequence shown here is derived from an EMBL/GenBank/DDBJ whole genome shotgun (WGS) entry which is preliminary data.</text>
</comment>
<evidence type="ECO:0000313" key="6">
    <source>
        <dbReference type="Proteomes" id="UP000030104"/>
    </source>
</evidence>
<name>A0A0A2LFK7_PENIT</name>
<keyword evidence="1" id="KW-0677">Repeat</keyword>
<keyword evidence="2 3" id="KW-0040">ANK repeat</keyword>
<keyword evidence="6" id="KW-1185">Reference proteome</keyword>
<protein>
    <recommendedName>
        <fullName evidence="4">GPI inositol-deacylase winged helix domain-containing protein</fullName>
    </recommendedName>
</protein>
<feature type="repeat" description="ANK" evidence="3">
    <location>
        <begin position="263"/>
        <end position="295"/>
    </location>
</feature>
<dbReference type="Gene3D" id="1.25.40.20">
    <property type="entry name" value="Ankyrin repeat-containing domain"/>
    <property type="match status" value="1"/>
</dbReference>
<organism evidence="5 6">
    <name type="scientific">Penicillium italicum</name>
    <name type="common">Blue mold</name>
    <dbReference type="NCBI Taxonomy" id="40296"/>
    <lineage>
        <taxon>Eukaryota</taxon>
        <taxon>Fungi</taxon>
        <taxon>Dikarya</taxon>
        <taxon>Ascomycota</taxon>
        <taxon>Pezizomycotina</taxon>
        <taxon>Eurotiomycetes</taxon>
        <taxon>Eurotiomycetidae</taxon>
        <taxon>Eurotiales</taxon>
        <taxon>Aspergillaceae</taxon>
        <taxon>Penicillium</taxon>
    </lineage>
</organism>
<feature type="repeat" description="ANK" evidence="3">
    <location>
        <begin position="329"/>
        <end position="352"/>
    </location>
</feature>
<evidence type="ECO:0000256" key="1">
    <source>
        <dbReference type="ARBA" id="ARBA00022737"/>
    </source>
</evidence>
<dbReference type="PROSITE" id="PS50297">
    <property type="entry name" value="ANK_REP_REGION"/>
    <property type="match status" value="4"/>
</dbReference>
<evidence type="ECO:0000313" key="5">
    <source>
        <dbReference type="EMBL" id="KGO75415.1"/>
    </source>
</evidence>
<feature type="domain" description="GPI inositol-deacylase winged helix" evidence="4">
    <location>
        <begin position="1"/>
        <end position="67"/>
    </location>
</feature>
<evidence type="ECO:0000256" key="2">
    <source>
        <dbReference type="ARBA" id="ARBA00023043"/>
    </source>
</evidence>
<dbReference type="Pfam" id="PF12796">
    <property type="entry name" value="Ank_2"/>
    <property type="match status" value="2"/>
</dbReference>
<dbReference type="PANTHER" id="PTHR24198">
    <property type="entry name" value="ANKYRIN REPEAT AND PROTEIN KINASE DOMAIN-CONTAINING PROTEIN"/>
    <property type="match status" value="1"/>
</dbReference>
<evidence type="ECO:0000259" key="4">
    <source>
        <dbReference type="Pfam" id="PF22939"/>
    </source>
</evidence>
<dbReference type="SUPFAM" id="SSF48403">
    <property type="entry name" value="Ankyrin repeat"/>
    <property type="match status" value="1"/>
</dbReference>
<dbReference type="InterPro" id="IPR002110">
    <property type="entry name" value="Ankyrin_rpt"/>
</dbReference>
<dbReference type="Pfam" id="PF22939">
    <property type="entry name" value="WHD_GPIID"/>
    <property type="match status" value="1"/>
</dbReference>
<dbReference type="PhylomeDB" id="A0A0A2LFK7"/>
<evidence type="ECO:0000256" key="3">
    <source>
        <dbReference type="PROSITE-ProRule" id="PRU00023"/>
    </source>
</evidence>
<dbReference type="OMA" id="ENRTNTE"/>
<proteinExistence type="predicted"/>
<accession>A0A0A2LFK7</accession>
<dbReference type="InterPro" id="IPR036770">
    <property type="entry name" value="Ankyrin_rpt-contain_sf"/>
</dbReference>
<dbReference type="STRING" id="40296.A0A0A2LFK7"/>
<gene>
    <name evidence="5" type="ORF">PITC_081010</name>
</gene>
<dbReference type="InterPro" id="IPR054471">
    <property type="entry name" value="GPIID_WHD"/>
</dbReference>
<dbReference type="OrthoDB" id="195446at2759"/>
<dbReference type="AlphaFoldDB" id="A0A0A2LFK7"/>
<dbReference type="HOGENOM" id="CLU_000288_34_14_1"/>
<dbReference type="PANTHER" id="PTHR24198:SF165">
    <property type="entry name" value="ANKYRIN REPEAT-CONTAINING PROTEIN-RELATED"/>
    <property type="match status" value="1"/>
</dbReference>